<gene>
    <name evidence="5" type="primary">rpmG</name>
    <name evidence="6" type="ORF">A2Y68_00795</name>
</gene>
<dbReference type="SUPFAM" id="SSF57829">
    <property type="entry name" value="Zn-binding ribosomal proteins"/>
    <property type="match status" value="1"/>
</dbReference>
<comment type="similarity">
    <text evidence="1 5">Belongs to the bacterial ribosomal protein bL33 family.</text>
</comment>
<dbReference type="Pfam" id="PF00471">
    <property type="entry name" value="Ribosomal_L33"/>
    <property type="match status" value="1"/>
</dbReference>
<evidence type="ECO:0000256" key="3">
    <source>
        <dbReference type="ARBA" id="ARBA00023274"/>
    </source>
</evidence>
<dbReference type="NCBIfam" id="NF001764">
    <property type="entry name" value="PRK00504.1"/>
    <property type="match status" value="1"/>
</dbReference>
<dbReference type="GO" id="GO:0003735">
    <property type="term" value="F:structural constituent of ribosome"/>
    <property type="evidence" value="ECO:0007669"/>
    <property type="project" value="InterPro"/>
</dbReference>
<keyword evidence="3 5" id="KW-0687">Ribonucleoprotein</keyword>
<dbReference type="GO" id="GO:1990904">
    <property type="term" value="C:ribonucleoprotein complex"/>
    <property type="evidence" value="ECO:0007669"/>
    <property type="project" value="UniProtKB-KW"/>
</dbReference>
<dbReference type="GO" id="GO:0005840">
    <property type="term" value="C:ribosome"/>
    <property type="evidence" value="ECO:0007669"/>
    <property type="project" value="UniProtKB-KW"/>
</dbReference>
<keyword evidence="2 5" id="KW-0689">Ribosomal protein</keyword>
<evidence type="ECO:0000256" key="4">
    <source>
        <dbReference type="ARBA" id="ARBA00035176"/>
    </source>
</evidence>
<evidence type="ECO:0000313" key="6">
    <source>
        <dbReference type="EMBL" id="OGM09950.1"/>
    </source>
</evidence>
<dbReference type="Proteomes" id="UP000176778">
    <property type="component" value="Unassembled WGS sequence"/>
</dbReference>
<accession>A0A1F7X4C1</accession>
<organism evidence="6 7">
    <name type="scientific">Candidatus Woesebacteria bacterium RBG_13_46_13</name>
    <dbReference type="NCBI Taxonomy" id="1802479"/>
    <lineage>
        <taxon>Bacteria</taxon>
        <taxon>Candidatus Woeseibacteriota</taxon>
    </lineage>
</organism>
<evidence type="ECO:0000256" key="1">
    <source>
        <dbReference type="ARBA" id="ARBA00007596"/>
    </source>
</evidence>
<dbReference type="HAMAP" id="MF_00294">
    <property type="entry name" value="Ribosomal_bL33"/>
    <property type="match status" value="1"/>
</dbReference>
<evidence type="ECO:0000313" key="7">
    <source>
        <dbReference type="Proteomes" id="UP000176778"/>
    </source>
</evidence>
<dbReference type="Gene3D" id="2.20.28.120">
    <property type="entry name" value="Ribosomal protein L33"/>
    <property type="match status" value="1"/>
</dbReference>
<dbReference type="GO" id="GO:0006412">
    <property type="term" value="P:translation"/>
    <property type="evidence" value="ECO:0007669"/>
    <property type="project" value="UniProtKB-UniRule"/>
</dbReference>
<dbReference type="EMBL" id="MGFR01000002">
    <property type="protein sequence ID" value="OGM09950.1"/>
    <property type="molecule type" value="Genomic_DNA"/>
</dbReference>
<evidence type="ECO:0000256" key="5">
    <source>
        <dbReference type="HAMAP-Rule" id="MF_00294"/>
    </source>
</evidence>
<dbReference type="InterPro" id="IPR038584">
    <property type="entry name" value="Ribosomal_bL33_sf"/>
</dbReference>
<name>A0A1F7X4C1_9BACT</name>
<evidence type="ECO:0000256" key="2">
    <source>
        <dbReference type="ARBA" id="ARBA00022980"/>
    </source>
</evidence>
<dbReference type="STRING" id="1802479.A2Y68_00795"/>
<dbReference type="AlphaFoldDB" id="A0A1F7X4C1"/>
<dbReference type="InterPro" id="IPR011332">
    <property type="entry name" value="Ribosomal_zn-bd"/>
</dbReference>
<protein>
    <recommendedName>
        <fullName evidence="4 5">Large ribosomal subunit protein bL33</fullName>
    </recommendedName>
</protein>
<reference evidence="6 7" key="1">
    <citation type="journal article" date="2016" name="Nat. Commun.">
        <title>Thousands of microbial genomes shed light on interconnected biogeochemical processes in an aquifer system.</title>
        <authorList>
            <person name="Anantharaman K."/>
            <person name="Brown C.T."/>
            <person name="Hug L.A."/>
            <person name="Sharon I."/>
            <person name="Castelle C.J."/>
            <person name="Probst A.J."/>
            <person name="Thomas B.C."/>
            <person name="Singh A."/>
            <person name="Wilkins M.J."/>
            <person name="Karaoz U."/>
            <person name="Brodie E.L."/>
            <person name="Williams K.H."/>
            <person name="Hubbard S.S."/>
            <person name="Banfield J.F."/>
        </authorList>
    </citation>
    <scope>NUCLEOTIDE SEQUENCE [LARGE SCALE GENOMIC DNA]</scope>
</reference>
<dbReference type="GO" id="GO:0005737">
    <property type="term" value="C:cytoplasm"/>
    <property type="evidence" value="ECO:0007669"/>
    <property type="project" value="UniProtKB-ARBA"/>
</dbReference>
<dbReference type="InterPro" id="IPR001705">
    <property type="entry name" value="Ribosomal_bL33"/>
</dbReference>
<proteinExistence type="inferred from homology"/>
<sequence length="58" mass="6807">MAKKGAREHVALLCSVCKNQNYLTERNKINMEEKKLLLNKYCRTCRKVTPHKESSKLK</sequence>
<comment type="caution">
    <text evidence="6">The sequence shown here is derived from an EMBL/GenBank/DDBJ whole genome shotgun (WGS) entry which is preliminary data.</text>
</comment>
<dbReference type="NCBIfam" id="TIGR01023">
    <property type="entry name" value="rpmG_bact"/>
    <property type="match status" value="1"/>
</dbReference>